<dbReference type="GO" id="GO:0097730">
    <property type="term" value="C:non-motile cilium"/>
    <property type="evidence" value="ECO:0007669"/>
    <property type="project" value="TreeGrafter"/>
</dbReference>
<keyword evidence="3" id="KW-1185">Reference proteome</keyword>
<dbReference type="EMBL" id="CACRXK020031130">
    <property type="protein sequence ID" value="CAB4042924.1"/>
    <property type="molecule type" value="Genomic_DNA"/>
</dbReference>
<gene>
    <name evidence="2" type="ORF">PACLA_8A050787</name>
</gene>
<dbReference type="InterPro" id="IPR048732">
    <property type="entry name" value="CFA69"/>
</dbReference>
<sequence>MELMTALQCFSHSAINCDDMLPAGAARIVCSGLADSHETGRGMFLSVDILWNMLHNGSKINIAQQLDCHDCIRALNNAFTYLITKGYSQADKQLRNDILVIAILIAQCRPTAPFVETGFTDLVALCCTYTEGIDIFHLFQC</sequence>
<dbReference type="GO" id="GO:0097225">
    <property type="term" value="C:sperm midpiece"/>
    <property type="evidence" value="ECO:0007669"/>
    <property type="project" value="TreeGrafter"/>
</dbReference>
<reference evidence="2" key="1">
    <citation type="submission" date="2020-04" db="EMBL/GenBank/DDBJ databases">
        <authorList>
            <person name="Alioto T."/>
            <person name="Alioto T."/>
            <person name="Gomez Garrido J."/>
        </authorList>
    </citation>
    <scope>NUCLEOTIDE SEQUENCE</scope>
    <source>
        <strain evidence="2">A484AB</strain>
    </source>
</reference>
<name>A0A6S7KJA4_PARCT</name>
<protein>
    <recommendedName>
        <fullName evidence="1">Cilia- and flagella-associated protein 69 ARM repeats domain-containing protein</fullName>
    </recommendedName>
</protein>
<organism evidence="2 3">
    <name type="scientific">Paramuricea clavata</name>
    <name type="common">Red gorgonian</name>
    <name type="synonym">Violescent sea-whip</name>
    <dbReference type="NCBI Taxonomy" id="317549"/>
    <lineage>
        <taxon>Eukaryota</taxon>
        <taxon>Metazoa</taxon>
        <taxon>Cnidaria</taxon>
        <taxon>Anthozoa</taxon>
        <taxon>Octocorallia</taxon>
        <taxon>Malacalcyonacea</taxon>
        <taxon>Plexauridae</taxon>
        <taxon>Paramuricea</taxon>
    </lineage>
</organism>
<evidence type="ECO:0000259" key="1">
    <source>
        <dbReference type="Pfam" id="PF21049"/>
    </source>
</evidence>
<dbReference type="GO" id="GO:1902093">
    <property type="term" value="P:positive regulation of flagellated sperm motility"/>
    <property type="evidence" value="ECO:0007669"/>
    <property type="project" value="TreeGrafter"/>
</dbReference>
<dbReference type="Pfam" id="PF21049">
    <property type="entry name" value="CFA69_ARM_rpt"/>
    <property type="match status" value="1"/>
</dbReference>
<dbReference type="AlphaFoldDB" id="A0A6S7KJA4"/>
<dbReference type="InterPro" id="IPR048733">
    <property type="entry name" value="CFA69_ARM_dom"/>
</dbReference>
<evidence type="ECO:0000313" key="2">
    <source>
        <dbReference type="EMBL" id="CAB4042924.1"/>
    </source>
</evidence>
<dbReference type="OrthoDB" id="191673at2759"/>
<accession>A0A6S7KJA4</accession>
<dbReference type="Proteomes" id="UP001152795">
    <property type="component" value="Unassembled WGS sequence"/>
</dbReference>
<evidence type="ECO:0000313" key="3">
    <source>
        <dbReference type="Proteomes" id="UP001152795"/>
    </source>
</evidence>
<proteinExistence type="predicted"/>
<feature type="domain" description="Cilia- and flagella-associated protein 69 ARM repeats" evidence="1">
    <location>
        <begin position="2"/>
        <end position="131"/>
    </location>
</feature>
<dbReference type="PANTHER" id="PTHR14716:SF0">
    <property type="entry name" value="CILIA- AND FLAGELLA-ASSOCIATED PROTEIN 69"/>
    <property type="match status" value="1"/>
</dbReference>
<dbReference type="PANTHER" id="PTHR14716">
    <property type="entry name" value="CILIA- AND FLAGELLA-ASSOCIATED PROTEIN 69"/>
    <property type="match status" value="1"/>
</dbReference>
<comment type="caution">
    <text evidence="2">The sequence shown here is derived from an EMBL/GenBank/DDBJ whole genome shotgun (WGS) entry which is preliminary data.</text>
</comment>